<name>A0A841KZG3_9FIRM</name>
<keyword evidence="2" id="KW-0175">Coiled coil</keyword>
<comment type="similarity">
    <text evidence="1">Belongs to the UPF0749 family.</text>
</comment>
<dbReference type="Gene3D" id="3.30.70.1880">
    <property type="entry name" value="Protein of unknown function DUF881"/>
    <property type="match status" value="1"/>
</dbReference>
<protein>
    <submittedName>
        <fullName evidence="3">Uncharacterized protein YlxW (UPF0749 family)</fullName>
    </submittedName>
</protein>
<organism evidence="3 4">
    <name type="scientific">Anaerosolibacter carboniphilus</name>
    <dbReference type="NCBI Taxonomy" id="1417629"/>
    <lineage>
        <taxon>Bacteria</taxon>
        <taxon>Bacillati</taxon>
        <taxon>Bacillota</taxon>
        <taxon>Clostridia</taxon>
        <taxon>Peptostreptococcales</taxon>
        <taxon>Thermotaleaceae</taxon>
        <taxon>Anaerosolibacter</taxon>
    </lineage>
</organism>
<sequence length="244" mass="27152">MKRLRAQVAVGVVCVVLGLSLTLQFRSVQANYYNGAAPTQKAKELAEELKKVREEKQRLQGEITAIEEQIKEIEEAESTQAALAKQIRSEIEKYKVISGFKTVKGPGVVMVIDDPPADPEFPSDRSVIMDRYERLLEVVNRLNDAGAEAISINEQRIISRTEISLAGNNININAIPTAPPFIVKAIGNPDDLEATLNIRYGIVWQMKEKDGLQVSVKKQDEVVISGYNGTIKYRFAKPIEEKGQ</sequence>
<keyword evidence="4" id="KW-1185">Reference proteome</keyword>
<evidence type="ECO:0000313" key="4">
    <source>
        <dbReference type="Proteomes" id="UP000579281"/>
    </source>
</evidence>
<accession>A0A841KZG3</accession>
<feature type="coiled-coil region" evidence="2">
    <location>
        <begin position="39"/>
        <end position="93"/>
    </location>
</feature>
<comment type="caution">
    <text evidence="3">The sequence shown here is derived from an EMBL/GenBank/DDBJ whole genome shotgun (WGS) entry which is preliminary data.</text>
</comment>
<reference evidence="3 4" key="1">
    <citation type="submission" date="2020-08" db="EMBL/GenBank/DDBJ databases">
        <title>Genomic Encyclopedia of Type Strains, Phase IV (KMG-IV): sequencing the most valuable type-strain genomes for metagenomic binning, comparative biology and taxonomic classification.</title>
        <authorList>
            <person name="Goeker M."/>
        </authorList>
    </citation>
    <scope>NUCLEOTIDE SEQUENCE [LARGE SCALE GENOMIC DNA]</scope>
    <source>
        <strain evidence="3 4">DSM 103526</strain>
    </source>
</reference>
<dbReference type="RefSeq" id="WP_184313493.1">
    <property type="nucleotide sequence ID" value="NZ_JACHEN010000047.1"/>
</dbReference>
<dbReference type="Proteomes" id="UP000579281">
    <property type="component" value="Unassembled WGS sequence"/>
</dbReference>
<dbReference type="PANTHER" id="PTHR37313">
    <property type="entry name" value="UPF0749 PROTEIN RV1825"/>
    <property type="match status" value="1"/>
</dbReference>
<dbReference type="InterPro" id="IPR010273">
    <property type="entry name" value="DUF881"/>
</dbReference>
<evidence type="ECO:0000313" key="3">
    <source>
        <dbReference type="EMBL" id="MBB6218747.1"/>
    </source>
</evidence>
<dbReference type="EMBL" id="JACHEN010000047">
    <property type="protein sequence ID" value="MBB6218747.1"/>
    <property type="molecule type" value="Genomic_DNA"/>
</dbReference>
<evidence type="ECO:0000256" key="2">
    <source>
        <dbReference type="SAM" id="Coils"/>
    </source>
</evidence>
<proteinExistence type="inferred from homology"/>
<dbReference type="PANTHER" id="PTHR37313:SF2">
    <property type="entry name" value="UPF0749 PROTEIN YLXX"/>
    <property type="match status" value="1"/>
</dbReference>
<gene>
    <name evidence="3" type="ORF">HNQ80_004922</name>
</gene>
<dbReference type="AlphaFoldDB" id="A0A841KZG3"/>
<evidence type="ECO:0000256" key="1">
    <source>
        <dbReference type="ARBA" id="ARBA00009108"/>
    </source>
</evidence>
<dbReference type="Pfam" id="PF05949">
    <property type="entry name" value="DUF881"/>
    <property type="match status" value="1"/>
</dbReference>